<feature type="region of interest" description="Disordered" evidence="1">
    <location>
        <begin position="71"/>
        <end position="187"/>
    </location>
</feature>
<feature type="region of interest" description="Disordered" evidence="1">
    <location>
        <begin position="1"/>
        <end position="22"/>
    </location>
</feature>
<protein>
    <submittedName>
        <fullName evidence="2">Uncharacterized protein</fullName>
    </submittedName>
</protein>
<dbReference type="RefSeq" id="XP_008816382.1">
    <property type="nucleotide sequence ID" value="XM_008818160.1"/>
</dbReference>
<keyword evidence="3" id="KW-1185">Reference proteome</keyword>
<feature type="compositionally biased region" description="Basic residues" evidence="1">
    <location>
        <begin position="174"/>
        <end position="187"/>
    </location>
</feature>
<dbReference type="EMBL" id="KI965468">
    <property type="protein sequence ID" value="EUD66977.1"/>
    <property type="molecule type" value="Genomic_DNA"/>
</dbReference>
<organism evidence="2 3">
    <name type="scientific">Plasmodium inui San Antonio 1</name>
    <dbReference type="NCBI Taxonomy" id="1237626"/>
    <lineage>
        <taxon>Eukaryota</taxon>
        <taxon>Sar</taxon>
        <taxon>Alveolata</taxon>
        <taxon>Apicomplexa</taxon>
        <taxon>Aconoidasida</taxon>
        <taxon>Haemosporida</taxon>
        <taxon>Plasmodiidae</taxon>
        <taxon>Plasmodium</taxon>
        <taxon>Plasmodium (Plasmodium)</taxon>
    </lineage>
</organism>
<dbReference type="VEuPathDB" id="PlasmoDB:C922_02561"/>
<sequence>MEEKGLPITVCREGGGEENTSNVGKWDMTTTFHSVDFPHHTHWHAKHRGECTTIRYTCGLSHRGSFQKRKVDNLGMFPGSFSGKEGGKEKQGGKKADKEKADKEKADKEQADKEKADKEQADKEKADKEQADKEQADKAEADKEEADKAEADTTNWRKKRNAAVKPLGGLFQSRRGRQHKRKRKRAQNHTCTLMYSCTSVWG</sequence>
<dbReference type="Proteomes" id="UP000030640">
    <property type="component" value="Unassembled WGS sequence"/>
</dbReference>
<evidence type="ECO:0000313" key="2">
    <source>
        <dbReference type="EMBL" id="EUD66977.1"/>
    </source>
</evidence>
<evidence type="ECO:0000313" key="3">
    <source>
        <dbReference type="Proteomes" id="UP000030640"/>
    </source>
</evidence>
<dbReference type="AlphaFoldDB" id="W7A188"/>
<dbReference type="GeneID" id="20037835"/>
<gene>
    <name evidence="2" type="ORF">C922_02561</name>
</gene>
<evidence type="ECO:0000256" key="1">
    <source>
        <dbReference type="SAM" id="MobiDB-lite"/>
    </source>
</evidence>
<reference evidence="2 3" key="1">
    <citation type="submission" date="2013-02" db="EMBL/GenBank/DDBJ databases">
        <title>The Genome Sequence of Plasmodium inui San Antonio 1.</title>
        <authorList>
            <consortium name="The Broad Institute Genome Sequencing Platform"/>
            <consortium name="The Broad Institute Genome Sequencing Center for Infectious Disease"/>
            <person name="Neafsey D."/>
            <person name="Cheeseman I."/>
            <person name="Volkman S."/>
            <person name="Adams J."/>
            <person name="Walker B."/>
            <person name="Young S.K."/>
            <person name="Zeng Q."/>
            <person name="Gargeya S."/>
            <person name="Fitzgerald M."/>
            <person name="Haas B."/>
            <person name="Abouelleil A."/>
            <person name="Alvarado L."/>
            <person name="Arachchi H.M."/>
            <person name="Berlin A.M."/>
            <person name="Chapman S.B."/>
            <person name="Dewar J."/>
            <person name="Goldberg J."/>
            <person name="Griggs A."/>
            <person name="Gujja S."/>
            <person name="Hansen M."/>
            <person name="Howarth C."/>
            <person name="Imamovic A."/>
            <person name="Larimer J."/>
            <person name="McCowan C."/>
            <person name="Murphy C."/>
            <person name="Neiman D."/>
            <person name="Pearson M."/>
            <person name="Priest M."/>
            <person name="Roberts A."/>
            <person name="Saif S."/>
            <person name="Shea T."/>
            <person name="Sisk P."/>
            <person name="Sykes S."/>
            <person name="Wortman J."/>
            <person name="Nusbaum C."/>
            <person name="Birren B."/>
        </authorList>
    </citation>
    <scope>NUCLEOTIDE SEQUENCE [LARGE SCALE GENOMIC DNA]</scope>
    <source>
        <strain evidence="2 3">San Antonio 1</strain>
    </source>
</reference>
<accession>W7A188</accession>
<feature type="compositionally biased region" description="Basic and acidic residues" evidence="1">
    <location>
        <begin position="85"/>
        <end position="151"/>
    </location>
</feature>
<proteinExistence type="predicted"/>
<name>W7A188_9APIC</name>